<comment type="similarity">
    <text evidence="12">Belongs to the ROK (NagC/XylR) family. NagK subfamily.</text>
</comment>
<dbReference type="GO" id="GO:0005524">
    <property type="term" value="F:ATP binding"/>
    <property type="evidence" value="ECO:0007669"/>
    <property type="project" value="UniProtKB-KW"/>
</dbReference>
<evidence type="ECO:0000256" key="8">
    <source>
        <dbReference type="ARBA" id="ARBA00022840"/>
    </source>
</evidence>
<dbReference type="Gene3D" id="3.30.420.40">
    <property type="match status" value="2"/>
</dbReference>
<keyword evidence="9" id="KW-0119">Carbohydrate metabolism</keyword>
<evidence type="ECO:0000256" key="4">
    <source>
        <dbReference type="ARBA" id="ARBA00022723"/>
    </source>
</evidence>
<evidence type="ECO:0000256" key="5">
    <source>
        <dbReference type="ARBA" id="ARBA00022741"/>
    </source>
</evidence>
<dbReference type="PROSITE" id="PS01125">
    <property type="entry name" value="ROK"/>
    <property type="match status" value="1"/>
</dbReference>
<keyword evidence="3 15" id="KW-0808">Transferase</keyword>
<evidence type="ECO:0000313" key="16">
    <source>
        <dbReference type="Proteomes" id="UP000332594"/>
    </source>
</evidence>
<reference evidence="15 16" key="1">
    <citation type="submission" date="2019-03" db="EMBL/GenBank/DDBJ databases">
        <authorList>
            <consortium name="Pathogen Informatics"/>
        </authorList>
    </citation>
    <scope>NUCLEOTIDE SEQUENCE [LARGE SCALE GENOMIC DNA]</scope>
    <source>
        <strain evidence="15 16">NCTC13038</strain>
    </source>
</reference>
<evidence type="ECO:0000256" key="12">
    <source>
        <dbReference type="ARBA" id="ARBA00038116"/>
    </source>
</evidence>
<dbReference type="InterPro" id="IPR003616">
    <property type="entry name" value="Post-SET_dom"/>
</dbReference>
<protein>
    <recommendedName>
        <fullName evidence="2">N-acetyl-D-glucosamine kinase</fullName>
        <ecNumber evidence="1">2.7.1.59</ecNumber>
    </recommendedName>
    <alternativeName>
        <fullName evidence="10">GlcNAc kinase</fullName>
    </alternativeName>
</protein>
<evidence type="ECO:0000256" key="6">
    <source>
        <dbReference type="ARBA" id="ARBA00022777"/>
    </source>
</evidence>
<dbReference type="PANTHER" id="PTHR18964">
    <property type="entry name" value="ROK (REPRESSOR, ORF, KINASE) FAMILY"/>
    <property type="match status" value="1"/>
</dbReference>
<dbReference type="PANTHER" id="PTHR18964:SF162">
    <property type="entry name" value="N-ACETYL-D-GLUCOSAMINE KINASE"/>
    <property type="match status" value="1"/>
</dbReference>
<evidence type="ECO:0000313" key="15">
    <source>
        <dbReference type="EMBL" id="VFS71341.1"/>
    </source>
</evidence>
<evidence type="ECO:0000256" key="1">
    <source>
        <dbReference type="ARBA" id="ARBA00012122"/>
    </source>
</evidence>
<sequence length="318" mass="32402">MNAPVLCLDIGGSFIKSAISETAGAIDDIRQRPVPTGSWGDFSAAVGDIIAGYGDRLAAESPLALSCAGVVDVATDRILSSNVPPFQGVSVTRTLSAELRRPAVMANDADCFTLAEASGGAAQGFPVVLGIILGSGIGGGIAIHGNILYGNQGISAEWGHAPIVQTALKVGEHSLSLPRLPCGCGQTGCLDTLGGARGIERLHHILSGQALSSREIVAQGLAGREPQALTLAAWLEVVSEPLAHAVNILGSHRIVAGGGMASEAALISRLDEALRRKILLKTARPLIVAGRHASDGGLIGASILGQRLLSANSAPCLF</sequence>
<dbReference type="EC" id="2.7.1.59" evidence="1"/>
<evidence type="ECO:0000256" key="9">
    <source>
        <dbReference type="ARBA" id="ARBA00023277"/>
    </source>
</evidence>
<dbReference type="Pfam" id="PF00480">
    <property type="entry name" value="ROK"/>
    <property type="match status" value="1"/>
</dbReference>
<dbReference type="InterPro" id="IPR000600">
    <property type="entry name" value="ROK"/>
</dbReference>
<evidence type="ECO:0000256" key="11">
    <source>
        <dbReference type="ARBA" id="ARBA00037880"/>
    </source>
</evidence>
<dbReference type="InterPro" id="IPR043129">
    <property type="entry name" value="ATPase_NBD"/>
</dbReference>
<organism evidence="15 16">
    <name type="scientific">Raoultella terrigena</name>
    <name type="common">Klebsiella terrigena</name>
    <dbReference type="NCBI Taxonomy" id="577"/>
    <lineage>
        <taxon>Bacteria</taxon>
        <taxon>Pseudomonadati</taxon>
        <taxon>Pseudomonadota</taxon>
        <taxon>Gammaproteobacteria</taxon>
        <taxon>Enterobacterales</taxon>
        <taxon>Enterobacteriaceae</taxon>
        <taxon>Klebsiella/Raoultella group</taxon>
        <taxon>Raoultella</taxon>
    </lineage>
</organism>
<evidence type="ECO:0000256" key="10">
    <source>
        <dbReference type="ARBA" id="ARBA00031123"/>
    </source>
</evidence>
<comment type="pathway">
    <text evidence="11">Cell wall biogenesis; peptidoglycan recycling.</text>
</comment>
<dbReference type="AlphaFoldDB" id="A0A485BER1"/>
<keyword evidence="6 15" id="KW-0418">Kinase</keyword>
<dbReference type="RefSeq" id="WP_134525739.1">
    <property type="nucleotide sequence ID" value="NZ_BJNO01000011.1"/>
</dbReference>
<evidence type="ECO:0000256" key="3">
    <source>
        <dbReference type="ARBA" id="ARBA00022679"/>
    </source>
</evidence>
<evidence type="ECO:0000256" key="2">
    <source>
        <dbReference type="ARBA" id="ARBA00014974"/>
    </source>
</evidence>
<gene>
    <name evidence="15" type="primary">nagK_2</name>
    <name evidence="15" type="ORF">NCTC13038_02304</name>
</gene>
<accession>A0A485BER1</accession>
<name>A0A485BER1_RAOTE</name>
<keyword evidence="4" id="KW-0479">Metal-binding</keyword>
<evidence type="ECO:0000256" key="7">
    <source>
        <dbReference type="ARBA" id="ARBA00022833"/>
    </source>
</evidence>
<keyword evidence="8" id="KW-0067">ATP-binding</keyword>
<evidence type="ECO:0000256" key="13">
    <source>
        <dbReference type="ARBA" id="ARBA00049065"/>
    </source>
</evidence>
<feature type="domain" description="Post-SET" evidence="14">
    <location>
        <begin position="178"/>
        <end position="194"/>
    </location>
</feature>
<dbReference type="EMBL" id="CAADJG010000002">
    <property type="protein sequence ID" value="VFS71341.1"/>
    <property type="molecule type" value="Genomic_DNA"/>
</dbReference>
<keyword evidence="5" id="KW-0547">Nucleotide-binding</keyword>
<comment type="catalytic activity">
    <reaction evidence="13">
        <text>N-acetyl-D-glucosamine + ATP = N-acetyl-D-glucosamine 6-phosphate + ADP + H(+)</text>
        <dbReference type="Rhea" id="RHEA:17417"/>
        <dbReference type="ChEBI" id="CHEBI:15378"/>
        <dbReference type="ChEBI" id="CHEBI:30616"/>
        <dbReference type="ChEBI" id="CHEBI:57513"/>
        <dbReference type="ChEBI" id="CHEBI:456216"/>
        <dbReference type="ChEBI" id="CHEBI:506227"/>
        <dbReference type="EC" id="2.7.1.59"/>
    </reaction>
</comment>
<dbReference type="SUPFAM" id="SSF53067">
    <property type="entry name" value="Actin-like ATPase domain"/>
    <property type="match status" value="1"/>
</dbReference>
<evidence type="ECO:0000259" key="14">
    <source>
        <dbReference type="PROSITE" id="PS50868"/>
    </source>
</evidence>
<dbReference type="GO" id="GO:0046872">
    <property type="term" value="F:metal ion binding"/>
    <property type="evidence" value="ECO:0007669"/>
    <property type="project" value="UniProtKB-KW"/>
</dbReference>
<keyword evidence="7" id="KW-0862">Zinc</keyword>
<proteinExistence type="inferred from homology"/>
<dbReference type="Proteomes" id="UP000332594">
    <property type="component" value="Unassembled WGS sequence"/>
</dbReference>
<dbReference type="PROSITE" id="PS50868">
    <property type="entry name" value="POST_SET"/>
    <property type="match status" value="1"/>
</dbReference>
<dbReference type="InterPro" id="IPR049874">
    <property type="entry name" value="ROK_cs"/>
</dbReference>
<dbReference type="GO" id="GO:0045127">
    <property type="term" value="F:N-acetylglucosamine kinase activity"/>
    <property type="evidence" value="ECO:0007669"/>
    <property type="project" value="UniProtKB-EC"/>
</dbReference>